<dbReference type="GO" id="GO:0019563">
    <property type="term" value="P:glycerol catabolic process"/>
    <property type="evidence" value="ECO:0007669"/>
    <property type="project" value="TreeGrafter"/>
</dbReference>
<dbReference type="EC" id="2.7.1.29" evidence="2"/>
<dbReference type="AlphaFoldDB" id="A0A0N4W142"/>
<comment type="catalytic activity">
    <reaction evidence="16">
        <text>dihydroxyacetone + ATP = dihydroxyacetone phosphate + ADP + H(+)</text>
        <dbReference type="Rhea" id="RHEA:15773"/>
        <dbReference type="ChEBI" id="CHEBI:15378"/>
        <dbReference type="ChEBI" id="CHEBI:16016"/>
        <dbReference type="ChEBI" id="CHEBI:30616"/>
        <dbReference type="ChEBI" id="CHEBI:57642"/>
        <dbReference type="ChEBI" id="CHEBI:456216"/>
        <dbReference type="EC" id="2.7.1.29"/>
    </reaction>
</comment>
<proteinExistence type="inferred from homology"/>
<keyword evidence="9" id="KW-0067">ATP-binding</keyword>
<dbReference type="SMART" id="SM01120">
    <property type="entry name" value="Dak2"/>
    <property type="match status" value="1"/>
</dbReference>
<evidence type="ECO:0000313" key="19">
    <source>
        <dbReference type="EMBL" id="VDO20652.1"/>
    </source>
</evidence>
<keyword evidence="10" id="KW-0170">Cobalt</keyword>
<dbReference type="InterPro" id="IPR004006">
    <property type="entry name" value="DhaK_dom"/>
</dbReference>
<dbReference type="GO" id="GO:0005524">
    <property type="term" value="F:ATP binding"/>
    <property type="evidence" value="ECO:0007669"/>
    <property type="project" value="UniProtKB-KW"/>
</dbReference>
<dbReference type="Pfam" id="PF02733">
    <property type="entry name" value="Dak1"/>
    <property type="match status" value="1"/>
</dbReference>
<accession>A0A0N4W142</accession>
<evidence type="ECO:0000313" key="21">
    <source>
        <dbReference type="WBParaSite" id="HPLM_0000333101-mRNA-1"/>
    </source>
</evidence>
<evidence type="ECO:0000256" key="11">
    <source>
        <dbReference type="ARBA" id="ARBA00032426"/>
    </source>
</evidence>
<dbReference type="Gene3D" id="1.25.40.340">
    <property type="match status" value="1"/>
</dbReference>
<evidence type="ECO:0000256" key="5">
    <source>
        <dbReference type="ARBA" id="ARBA00018932"/>
    </source>
</evidence>
<dbReference type="EMBL" id="UZAF01016111">
    <property type="protein sequence ID" value="VDO20652.1"/>
    <property type="molecule type" value="Genomic_DNA"/>
</dbReference>
<gene>
    <name evidence="19" type="ORF">HPLM_LOCUS3323</name>
</gene>
<evidence type="ECO:0000256" key="15">
    <source>
        <dbReference type="ARBA" id="ARBA00048526"/>
    </source>
</evidence>
<dbReference type="STRING" id="6290.A0A0N4W142"/>
<protein>
    <recommendedName>
        <fullName evidence="5">Triokinase/FMN cyclase</fullName>
        <ecNumber evidence="3">2.7.1.28</ecNumber>
        <ecNumber evidence="2">2.7.1.29</ecNumber>
        <ecNumber evidence="4">4.6.1.15</ecNumber>
    </recommendedName>
    <alternativeName>
        <fullName evidence="11">Bifunctional ATP-dependent dihydroxyacetone kinase/FAD-AMP lyase (cyclizing)</fullName>
    </alternativeName>
</protein>
<evidence type="ECO:0000256" key="13">
    <source>
        <dbReference type="ARBA" id="ARBA00046681"/>
    </source>
</evidence>
<dbReference type="GO" id="GO:0004371">
    <property type="term" value="F:glycerone kinase activity"/>
    <property type="evidence" value="ECO:0007669"/>
    <property type="project" value="UniProtKB-EC"/>
</dbReference>
<evidence type="ECO:0000256" key="4">
    <source>
        <dbReference type="ARBA" id="ARBA00012578"/>
    </source>
</evidence>
<organism evidence="21">
    <name type="scientific">Haemonchus placei</name>
    <name type="common">Barber's pole worm</name>
    <dbReference type="NCBI Taxonomy" id="6290"/>
    <lineage>
        <taxon>Eukaryota</taxon>
        <taxon>Metazoa</taxon>
        <taxon>Ecdysozoa</taxon>
        <taxon>Nematoda</taxon>
        <taxon>Chromadorea</taxon>
        <taxon>Rhabditida</taxon>
        <taxon>Rhabditina</taxon>
        <taxon>Rhabditomorpha</taxon>
        <taxon>Strongyloidea</taxon>
        <taxon>Trichostrongylidae</taxon>
        <taxon>Haemonchus</taxon>
    </lineage>
</organism>
<dbReference type="EC" id="2.7.1.28" evidence="3"/>
<dbReference type="WBParaSite" id="HPLM_0000333101-mRNA-1">
    <property type="protein sequence ID" value="HPLM_0000333101-mRNA-1"/>
    <property type="gene ID" value="HPLM_0000333101"/>
</dbReference>
<dbReference type="EC" id="4.6.1.15" evidence="4"/>
<evidence type="ECO:0000256" key="9">
    <source>
        <dbReference type="ARBA" id="ARBA00022840"/>
    </source>
</evidence>
<dbReference type="InterPro" id="IPR004007">
    <property type="entry name" value="DhaL_dom"/>
</dbReference>
<dbReference type="OMA" id="ALNMNGF"/>
<evidence type="ECO:0000256" key="6">
    <source>
        <dbReference type="ARBA" id="ARBA00022679"/>
    </source>
</evidence>
<sequence>MSTVTKKFVNDPVNAVDDALNGLVNATENITFDKNCRRVTLRADYIDYCAKGMVALIAGGGSGHEPYAAGYIGPGMLTAAVAGNVFASPPSRHVSAALNSTTTKGGSILFIINYTGDRLNFGLAAERYKAAGHNVRVADDVAIDSAMSSVGRRGLAAAVLVLKVAGAMAESGKHTVEQIEAMAKRINDHADKYPLIRTMGVSLYPCSVPGHGKMFEMPNNMMEVGLGIHGEPGCRREIVRDAHQIVDMVMSRLQETVQFIKDEEIILLINNLGGVSQIEMSVIKSEAIKWCREKGTKIARILCGPYMTSLDGHGISLTVLRVFDKELLNYIDAPTLAPGWKAAEKIGKLEEAPHKGCIITLEPASKGAQFTKVVSEQTELAKKCLSAVCSKMKEVEAELNALDGAAGDGDCGSTFAQAARAIEERMKDMEFKDMHQLLHILSEVFEQEIGGTGGALYALMLSAASESFPTSITSKEFASALMRASETVQKYGGAKPGDRTLVDSVHAAIGKIKSGENNWDIILEAASKAAQSTAQMKARAGRASYTAKEVLLKD</sequence>
<evidence type="ECO:0000313" key="20">
    <source>
        <dbReference type="Proteomes" id="UP000268014"/>
    </source>
</evidence>
<keyword evidence="7" id="KW-0547">Nucleotide-binding</keyword>
<dbReference type="Gene3D" id="3.40.50.10440">
    <property type="entry name" value="Dihydroxyacetone kinase, domain 1"/>
    <property type="match status" value="1"/>
</dbReference>
<reference evidence="21" key="1">
    <citation type="submission" date="2016-04" db="UniProtKB">
        <authorList>
            <consortium name="WormBaseParasite"/>
        </authorList>
    </citation>
    <scope>IDENTIFICATION</scope>
</reference>
<keyword evidence="6" id="KW-0808">Transferase</keyword>
<dbReference type="InterPro" id="IPR050861">
    <property type="entry name" value="Dihydroxyacetone_Kinase"/>
</dbReference>
<evidence type="ECO:0000256" key="12">
    <source>
        <dbReference type="ARBA" id="ARBA00045490"/>
    </source>
</evidence>
<dbReference type="InterPro" id="IPR036117">
    <property type="entry name" value="DhaL_dom_sf"/>
</dbReference>
<dbReference type="SUPFAM" id="SSF82549">
    <property type="entry name" value="DAK1/DegV-like"/>
    <property type="match status" value="1"/>
</dbReference>
<dbReference type="Proteomes" id="UP000268014">
    <property type="component" value="Unassembled WGS sequence"/>
</dbReference>
<comment type="function">
    <text evidence="12">Catalyzes both the phosphorylation of dihydroxyacetone and of glyceraldehyde, and the splitting of ribonucleoside diphosphate-X compounds among which FAD is the best substrate. Represses IFIH1-mediated cellular antiviral response.</text>
</comment>
<dbReference type="PANTHER" id="PTHR28629:SF4">
    <property type="entry name" value="TRIOKINASE_FMN CYCLASE"/>
    <property type="match status" value="1"/>
</dbReference>
<dbReference type="PROSITE" id="PS51481">
    <property type="entry name" value="DHAK"/>
    <property type="match status" value="1"/>
</dbReference>
<dbReference type="FunFam" id="3.40.50.10440:FF:000001">
    <property type="entry name" value="Dihydroxyacetone kinase, DhaK subunit"/>
    <property type="match status" value="1"/>
</dbReference>
<dbReference type="GO" id="GO:0034012">
    <property type="term" value="F:FAD-AMP lyase (cyclizing) activity"/>
    <property type="evidence" value="ECO:0007669"/>
    <property type="project" value="UniProtKB-EC"/>
</dbReference>
<dbReference type="PROSITE" id="PS51480">
    <property type="entry name" value="DHAL"/>
    <property type="match status" value="1"/>
</dbReference>
<evidence type="ECO:0000259" key="18">
    <source>
        <dbReference type="PROSITE" id="PS51481"/>
    </source>
</evidence>
<keyword evidence="20" id="KW-1185">Reference proteome</keyword>
<comment type="catalytic activity">
    <reaction evidence="15">
        <text>FAD = riboflavin cyclic-4',5'-phosphate + AMP + H(+)</text>
        <dbReference type="Rhea" id="RHEA:13729"/>
        <dbReference type="ChEBI" id="CHEBI:15378"/>
        <dbReference type="ChEBI" id="CHEBI:57692"/>
        <dbReference type="ChEBI" id="CHEBI:76202"/>
        <dbReference type="ChEBI" id="CHEBI:456215"/>
        <dbReference type="EC" id="4.6.1.15"/>
    </reaction>
</comment>
<dbReference type="SUPFAM" id="SSF101473">
    <property type="entry name" value="DhaL-like"/>
    <property type="match status" value="1"/>
</dbReference>
<evidence type="ECO:0000256" key="16">
    <source>
        <dbReference type="ARBA" id="ARBA00048898"/>
    </source>
</evidence>
<dbReference type="PANTHER" id="PTHR28629">
    <property type="entry name" value="TRIOKINASE/FMN CYCLASE"/>
    <property type="match status" value="1"/>
</dbReference>
<evidence type="ECO:0000256" key="3">
    <source>
        <dbReference type="ARBA" id="ARBA00012110"/>
    </source>
</evidence>
<dbReference type="Pfam" id="PF02734">
    <property type="entry name" value="Dak2"/>
    <property type="match status" value="1"/>
</dbReference>
<dbReference type="Gene3D" id="3.30.1180.20">
    <property type="entry name" value="Dihydroxyacetone kinase, domain 2"/>
    <property type="match status" value="1"/>
</dbReference>
<name>A0A0N4W142_HAEPC</name>
<comment type="catalytic activity">
    <reaction evidence="14">
        <text>D-glyceraldehyde + ATP = D-glyceraldehyde 3-phosphate + ADP + H(+)</text>
        <dbReference type="Rhea" id="RHEA:13941"/>
        <dbReference type="ChEBI" id="CHEBI:15378"/>
        <dbReference type="ChEBI" id="CHEBI:17378"/>
        <dbReference type="ChEBI" id="CHEBI:30616"/>
        <dbReference type="ChEBI" id="CHEBI:59776"/>
        <dbReference type="ChEBI" id="CHEBI:456216"/>
        <dbReference type="EC" id="2.7.1.28"/>
    </reaction>
</comment>
<evidence type="ECO:0000259" key="17">
    <source>
        <dbReference type="PROSITE" id="PS51480"/>
    </source>
</evidence>
<dbReference type="GO" id="GO:0050354">
    <property type="term" value="F:triokinase activity"/>
    <property type="evidence" value="ECO:0007669"/>
    <property type="project" value="UniProtKB-EC"/>
</dbReference>
<reference evidence="19 20" key="2">
    <citation type="submission" date="2018-11" db="EMBL/GenBank/DDBJ databases">
        <authorList>
            <consortium name="Pathogen Informatics"/>
        </authorList>
    </citation>
    <scope>NUCLEOTIDE SEQUENCE [LARGE SCALE GENOMIC DNA]</scope>
    <source>
        <strain evidence="19 20">MHpl1</strain>
    </source>
</reference>
<evidence type="ECO:0000256" key="7">
    <source>
        <dbReference type="ARBA" id="ARBA00022741"/>
    </source>
</evidence>
<dbReference type="GO" id="GO:0005829">
    <property type="term" value="C:cytosol"/>
    <property type="evidence" value="ECO:0007669"/>
    <property type="project" value="TreeGrafter"/>
</dbReference>
<comment type="subunit">
    <text evidence="13">Homodimer. Interacts with IFIH1 (via the CARD domains), the interaction is inhibited by viral infection.</text>
</comment>
<evidence type="ECO:0000256" key="2">
    <source>
        <dbReference type="ARBA" id="ARBA00012107"/>
    </source>
</evidence>
<evidence type="ECO:0000256" key="1">
    <source>
        <dbReference type="ARBA" id="ARBA00008757"/>
    </source>
</evidence>
<evidence type="ECO:0000256" key="8">
    <source>
        <dbReference type="ARBA" id="ARBA00022777"/>
    </source>
</evidence>
<comment type="similarity">
    <text evidence="1">Belongs to the dihydroxyacetone kinase (DAK) family.</text>
</comment>
<dbReference type="OrthoDB" id="1724672at2759"/>
<evidence type="ECO:0000256" key="10">
    <source>
        <dbReference type="ARBA" id="ARBA00023285"/>
    </source>
</evidence>
<keyword evidence="8" id="KW-0418">Kinase</keyword>
<dbReference type="FunFam" id="1.25.40.340:FF:000002">
    <property type="entry name" value="Dihydroxyacetone kinase, L subunit"/>
    <property type="match status" value="1"/>
</dbReference>
<evidence type="ECO:0000256" key="14">
    <source>
        <dbReference type="ARBA" id="ARBA00047974"/>
    </source>
</evidence>
<dbReference type="FunFam" id="3.30.1180.20:FF:000001">
    <property type="entry name" value="Dihydroxyacetone kinase 1"/>
    <property type="match status" value="1"/>
</dbReference>
<feature type="domain" description="DhaK" evidence="18">
    <location>
        <begin position="11"/>
        <end position="340"/>
    </location>
</feature>
<feature type="domain" description="DhaL" evidence="17">
    <location>
        <begin position="379"/>
        <end position="554"/>
    </location>
</feature>